<feature type="compositionally biased region" description="Basic and acidic residues" evidence="8">
    <location>
        <begin position="850"/>
        <end position="862"/>
    </location>
</feature>
<dbReference type="PANTHER" id="PTHR43982">
    <property type="entry name" value="UBIQUITIN CARBOXYL-TERMINAL HYDROLASE"/>
    <property type="match status" value="1"/>
</dbReference>
<dbReference type="GO" id="GO:0004843">
    <property type="term" value="F:cysteine-type deubiquitinase activity"/>
    <property type="evidence" value="ECO:0007669"/>
    <property type="project" value="UniProtKB-EC"/>
</dbReference>
<keyword evidence="3" id="KW-0645">Protease</keyword>
<dbReference type="GO" id="GO:0043161">
    <property type="term" value="P:proteasome-mediated ubiquitin-dependent protein catabolic process"/>
    <property type="evidence" value="ECO:0007669"/>
    <property type="project" value="InterPro"/>
</dbReference>
<feature type="domain" description="USP" evidence="9">
    <location>
        <begin position="609"/>
        <end position="1230"/>
    </location>
</feature>
<dbReference type="InterPro" id="IPR038765">
    <property type="entry name" value="Papain-like_cys_pep_sf"/>
</dbReference>
<reference evidence="10" key="1">
    <citation type="submission" date="2023-03" db="EMBL/GenBank/DDBJ databases">
        <title>Complete genome of Cladonia borealis.</title>
        <authorList>
            <person name="Park H."/>
        </authorList>
    </citation>
    <scope>NUCLEOTIDE SEQUENCE</scope>
    <source>
        <strain evidence="10">ANT050790</strain>
    </source>
</reference>
<dbReference type="InterPro" id="IPR025305">
    <property type="entry name" value="UCH_repeat_domain"/>
</dbReference>
<evidence type="ECO:0000256" key="4">
    <source>
        <dbReference type="ARBA" id="ARBA00022786"/>
    </source>
</evidence>
<feature type="compositionally biased region" description="Polar residues" evidence="8">
    <location>
        <begin position="833"/>
        <end position="846"/>
    </location>
</feature>
<dbReference type="Pfam" id="PF13446">
    <property type="entry name" value="RPT"/>
    <property type="match status" value="3"/>
</dbReference>
<dbReference type="GO" id="GO:0070628">
    <property type="term" value="F:proteasome binding"/>
    <property type="evidence" value="ECO:0007669"/>
    <property type="project" value="TreeGrafter"/>
</dbReference>
<proteinExistence type="predicted"/>
<dbReference type="FunFam" id="3.90.70.10:FF:000122">
    <property type="entry name" value="Ubiquitin carboxyl-terminal hydrolase 2"/>
    <property type="match status" value="1"/>
</dbReference>
<dbReference type="InterPro" id="IPR044635">
    <property type="entry name" value="UBP14-like"/>
</dbReference>
<dbReference type="InterPro" id="IPR001394">
    <property type="entry name" value="Peptidase_C19_UCH"/>
</dbReference>
<accession>A0AA39R9F2</accession>
<feature type="compositionally biased region" description="Basic and acidic residues" evidence="8">
    <location>
        <begin position="758"/>
        <end position="772"/>
    </location>
</feature>
<keyword evidence="6" id="KW-0788">Thiol protease</keyword>
<feature type="region of interest" description="Disordered" evidence="8">
    <location>
        <begin position="711"/>
        <end position="897"/>
    </location>
</feature>
<name>A0AA39R9F2_9LECA</name>
<dbReference type="PROSITE" id="PS00973">
    <property type="entry name" value="USP_2"/>
    <property type="match status" value="1"/>
</dbReference>
<evidence type="ECO:0000256" key="3">
    <source>
        <dbReference type="ARBA" id="ARBA00022670"/>
    </source>
</evidence>
<evidence type="ECO:0000256" key="5">
    <source>
        <dbReference type="ARBA" id="ARBA00022801"/>
    </source>
</evidence>
<evidence type="ECO:0000256" key="7">
    <source>
        <dbReference type="SAM" id="Coils"/>
    </source>
</evidence>
<dbReference type="PROSITE" id="PS00972">
    <property type="entry name" value="USP_1"/>
    <property type="match status" value="1"/>
</dbReference>
<evidence type="ECO:0000313" key="11">
    <source>
        <dbReference type="Proteomes" id="UP001166286"/>
    </source>
</evidence>
<comment type="catalytic activity">
    <reaction evidence="1">
        <text>Thiol-dependent hydrolysis of ester, thioester, amide, peptide and isopeptide bonds formed by the C-terminal Gly of ubiquitin (a 76-residue protein attached to proteins as an intracellular targeting signal).</text>
        <dbReference type="EC" id="3.4.19.12"/>
    </reaction>
</comment>
<evidence type="ECO:0000256" key="2">
    <source>
        <dbReference type="ARBA" id="ARBA00012759"/>
    </source>
</evidence>
<evidence type="ECO:0000313" key="10">
    <source>
        <dbReference type="EMBL" id="KAK0517387.1"/>
    </source>
</evidence>
<dbReference type="PANTHER" id="PTHR43982:SF6">
    <property type="entry name" value="UBIQUITIN CARBOXYL-TERMINAL HYDROLASE 2-RELATED"/>
    <property type="match status" value="1"/>
</dbReference>
<evidence type="ECO:0000256" key="8">
    <source>
        <dbReference type="SAM" id="MobiDB-lite"/>
    </source>
</evidence>
<dbReference type="InterPro" id="IPR028889">
    <property type="entry name" value="USP"/>
</dbReference>
<dbReference type="PROSITE" id="PS50235">
    <property type="entry name" value="USP_3"/>
    <property type="match status" value="1"/>
</dbReference>
<feature type="compositionally biased region" description="Pro residues" evidence="8">
    <location>
        <begin position="885"/>
        <end position="895"/>
    </location>
</feature>
<keyword evidence="11" id="KW-1185">Reference proteome</keyword>
<feature type="region of interest" description="Disordered" evidence="8">
    <location>
        <begin position="37"/>
        <end position="58"/>
    </location>
</feature>
<keyword evidence="5" id="KW-0378">Hydrolase</keyword>
<dbReference type="Gene3D" id="3.90.70.10">
    <property type="entry name" value="Cysteine proteinases"/>
    <property type="match status" value="2"/>
</dbReference>
<feature type="compositionally biased region" description="Basic and acidic residues" evidence="8">
    <location>
        <begin position="795"/>
        <end position="810"/>
    </location>
</feature>
<evidence type="ECO:0000256" key="6">
    <source>
        <dbReference type="ARBA" id="ARBA00022807"/>
    </source>
</evidence>
<evidence type="ECO:0000259" key="9">
    <source>
        <dbReference type="PROSITE" id="PS50235"/>
    </source>
</evidence>
<gene>
    <name evidence="10" type="ORF">JMJ35_000542</name>
</gene>
<keyword evidence="7" id="KW-0175">Coiled coil</keyword>
<dbReference type="EMBL" id="JAFEKC020000001">
    <property type="protein sequence ID" value="KAK0517387.1"/>
    <property type="molecule type" value="Genomic_DNA"/>
</dbReference>
<feature type="coiled-coil region" evidence="7">
    <location>
        <begin position="1122"/>
        <end position="1149"/>
    </location>
</feature>
<dbReference type="GO" id="GO:0016579">
    <property type="term" value="P:protein deubiquitination"/>
    <property type="evidence" value="ECO:0007669"/>
    <property type="project" value="InterPro"/>
</dbReference>
<comment type="caution">
    <text evidence="10">The sequence shown here is derived from an EMBL/GenBank/DDBJ whole genome shotgun (WGS) entry which is preliminary data.</text>
</comment>
<evidence type="ECO:0000256" key="1">
    <source>
        <dbReference type="ARBA" id="ARBA00000707"/>
    </source>
</evidence>
<dbReference type="GO" id="GO:0061136">
    <property type="term" value="P:regulation of proteasomal protein catabolic process"/>
    <property type="evidence" value="ECO:0007669"/>
    <property type="project" value="TreeGrafter"/>
</dbReference>
<protein>
    <recommendedName>
        <fullName evidence="2">ubiquitinyl hydrolase 1</fullName>
        <ecNumber evidence="2">3.4.19.12</ecNumber>
    </recommendedName>
</protein>
<dbReference type="Proteomes" id="UP001166286">
    <property type="component" value="Unassembled WGS sequence"/>
</dbReference>
<sequence>MNIHLRGGKTAPRLLHDLYAYDPRKAPPTGFNVLTDIPCHDEDQKTPPPPSVGKGSCQHKWSMKVNQSSLPEDGRPSDATSPWTIAAYCTECRSHLEVSIDFSEDPPFFEGCPSLDMPLHHFLHMPDLSKPRQPGTVLPVVDQGFAWTDIQEFRCSASHCSAKLIISFSPARLSPDWVAQLTDPYIIRTRAEAAIASDPERFEGHSIPKPIQVLEMTQKYVTNALNDQGVKKHIKAQNKRWMLNLGDPCADMLEYIGFCREGEEWLPPQPEPSAQIPFTNPINIRLDDIQKEIHVLMSKESEAEKRSINYQPTTDWSSTSKDLKALLGCVEYKQTTRSRRSDQASDTQEHPYYAGLGAIENFHDDLIKFAYERQGIAAGRNSEELATQVAIEASDEKLSYRDIRAAYKELGLDAQAQLEDNIILGTFRSRIADAPKQEAEMRRALKVIGQDRGSQAIQSVASQTVTNYEQALAFLGAEKTTTDDFISSMFSVKIHERSEDEPTARHALSLIASHRNSKALRNYLETGTLGEVEMDVSTAFALLDIHDQALDDDLVLTTYDVRVTDNPSQLESLKTALTAIAKARNSHRLLEFLNTGMLSSEHARLDWPVGLENIGNTCYLNSLLQFYFTIRPLRDLIISIDEFKMPLDEESLKTKRVGSRIVSKKEVTRAQQFVEELRKLFHNMINSSKASVAPEPELARLTLVSSSKEEHIRRQSMLSPTRPSLGEIQGEPVYGPLGPPAEGIQNDSEMSDDVAEVVEGKVANDEQNRDSDNSSDVTLVDGPLAPDGDVMILDDNEKSMQEKAFEDKENLPPQKATFREYSPSVDLIPLGESSPSRINEQPSASSPGDEAGKEIPDSRSDDQDSPQTVLGSSEDKMTSVATAPPNRPPPYPPRPISINTSAVQEAEYGAQQDVTEVIANVLFQLQCAIKADALDESGEQIDQVKELFFGKQKSYTRNKAGAIRTKEEYMSDIKVDVASGSRDIYAALDGAYDVQDVEVGGDVEPQYTSISRLPPVLQIHVQRVQFDPVKKSSFKSNNHLELKETIYMDRYMESDNPDLLERRQQCWQWKKQLLHLKKRIDQLTATDIGMNMPEILKATHDYLQQLSKLDDEDPIEVSPMLLQSLEDAAKEAKDELESIDSQLNDLNSNITSQFNDRAYQQIPYRLQSVFIHRGFHNSGHYWIYIYDFANKLWRKYNDGYVTEVKDVKEIFVQEPGERPATPYFLVYVKEDLIESLVDSVCRNPFMDPPKETVDVEMEDYTQTAELATSANSYGTISNPQEYNYNQNHDWTQVWNSREAPGHGW</sequence>
<dbReference type="EC" id="3.4.19.12" evidence="2"/>
<dbReference type="InterPro" id="IPR018200">
    <property type="entry name" value="USP_CS"/>
</dbReference>
<dbReference type="SUPFAM" id="SSF54001">
    <property type="entry name" value="Cysteine proteinases"/>
    <property type="match status" value="1"/>
</dbReference>
<keyword evidence="4" id="KW-0833">Ubl conjugation pathway</keyword>
<dbReference type="Pfam" id="PF00443">
    <property type="entry name" value="UCH"/>
    <property type="match status" value="2"/>
</dbReference>
<organism evidence="10 11">
    <name type="scientific">Cladonia borealis</name>
    <dbReference type="NCBI Taxonomy" id="184061"/>
    <lineage>
        <taxon>Eukaryota</taxon>
        <taxon>Fungi</taxon>
        <taxon>Dikarya</taxon>
        <taxon>Ascomycota</taxon>
        <taxon>Pezizomycotina</taxon>
        <taxon>Lecanoromycetes</taxon>
        <taxon>OSLEUM clade</taxon>
        <taxon>Lecanoromycetidae</taxon>
        <taxon>Lecanorales</taxon>
        <taxon>Lecanorineae</taxon>
        <taxon>Cladoniaceae</taxon>
        <taxon>Cladonia</taxon>
    </lineage>
</organism>